<dbReference type="HOGENOM" id="CLU_590037_0_0_14"/>
<dbReference type="SUPFAM" id="SSF51445">
    <property type="entry name" value="(Trans)glycosidases"/>
    <property type="match status" value="1"/>
</dbReference>
<feature type="chain" id="PRO_5004650874" description="Glycoside hydrolase family 42 N-terminal domain-containing protein" evidence="3">
    <location>
        <begin position="28"/>
        <end position="457"/>
    </location>
</feature>
<feature type="domain" description="Glycoside hydrolase family 42 N-terminal" evidence="4">
    <location>
        <begin position="213"/>
        <end position="334"/>
    </location>
</feature>
<evidence type="ECO:0000313" key="6">
    <source>
        <dbReference type="Proteomes" id="UP000032737"/>
    </source>
</evidence>
<dbReference type="GO" id="GO:0004565">
    <property type="term" value="F:beta-galactosidase activity"/>
    <property type="evidence" value="ECO:0007669"/>
    <property type="project" value="InterPro"/>
</dbReference>
<evidence type="ECO:0000256" key="1">
    <source>
        <dbReference type="ARBA" id="ARBA00022801"/>
    </source>
</evidence>
<dbReference type="InterPro" id="IPR017853">
    <property type="entry name" value="GH"/>
</dbReference>
<dbReference type="AlphaFoldDB" id="U4KM61"/>
<evidence type="ECO:0000256" key="2">
    <source>
        <dbReference type="ARBA" id="ARBA00023295"/>
    </source>
</evidence>
<dbReference type="InterPro" id="IPR013529">
    <property type="entry name" value="Glyco_hydro_42_N"/>
</dbReference>
<dbReference type="Gene3D" id="3.20.20.80">
    <property type="entry name" value="Glycosidases"/>
    <property type="match status" value="1"/>
</dbReference>
<dbReference type="GO" id="GO:0005975">
    <property type="term" value="P:carbohydrate metabolic process"/>
    <property type="evidence" value="ECO:0007669"/>
    <property type="project" value="InterPro"/>
</dbReference>
<dbReference type="OrthoDB" id="2569184at2"/>
<gene>
    <name evidence="5" type="ORF">BN85300940</name>
</gene>
<dbReference type="GO" id="GO:0009341">
    <property type="term" value="C:beta-galactosidase complex"/>
    <property type="evidence" value="ECO:0007669"/>
    <property type="project" value="InterPro"/>
</dbReference>
<sequence length="457" mass="52275">MRQSKKLLLFITLILLVFGLASCQKDAKPPVYEEDLTMHIGAWVSPSTVKDENGNYKYITLEQYQRIKDSGINVIYALYEHIDLNATLLALDLSEQVGIEYYVRDSRIAGLFQDIFDSNGNVIQSEYEDDLEIFLNAIETYKDHPAFKGHLIVDEPSADLYQWLGFYHEVYQQYLPDKDFYVNLFPTYASLAARGDRDYEDYIGEYIDVVKPKFVSYDHYPLMLFYEESVLTDDYLLNLEIVATKSKEAGLPFWLFLQSVGYFNITGTQRRDITEADLRFQSAVAMAYGTKGIQHFTYWTPDSGGIESFSDAFIDKDGEKTPTYDAGTKVNHEILSFDHVYLSFDWQSVMTYSTTPDFPNTNFRMINKEESHKRIKSFKGTEDVLMGTFKGQNKEDGFMVVNFTDPAFGKSNDVTITFNDATHALVYIDGVEQTVKLNKGKLTLNLASGSSAFVIPY</sequence>
<reference evidence="5 6" key="1">
    <citation type="journal article" date="2013" name="J. Mol. Microbiol. Biotechnol.">
        <title>Analysis of the Complete Genomes of Acholeplasma brassicae , A. palmae and A. laidlawii and Their Comparison to the Obligate Parasites from ' Candidatus Phytoplasma'.</title>
        <authorList>
            <person name="Kube M."/>
            <person name="Siewert C."/>
            <person name="Migdoll A.M."/>
            <person name="Duduk B."/>
            <person name="Holz S."/>
            <person name="Rabus R."/>
            <person name="Seemuller E."/>
            <person name="Mitrovic J."/>
            <person name="Muller I."/>
            <person name="Buttner C."/>
            <person name="Reinhardt R."/>
        </authorList>
    </citation>
    <scope>NUCLEOTIDE SEQUENCE [LARGE SCALE GENOMIC DNA]</scope>
    <source>
        <strain evidence="6">0502</strain>
    </source>
</reference>
<dbReference type="STRING" id="61635.BN85300940"/>
<feature type="signal peptide" evidence="3">
    <location>
        <begin position="1"/>
        <end position="27"/>
    </location>
</feature>
<keyword evidence="6" id="KW-1185">Reference proteome</keyword>
<dbReference type="EMBL" id="FO681348">
    <property type="protein sequence ID" value="CCV65115.1"/>
    <property type="molecule type" value="Genomic_DNA"/>
</dbReference>
<dbReference type="PROSITE" id="PS51257">
    <property type="entry name" value="PROKAR_LIPOPROTEIN"/>
    <property type="match status" value="1"/>
</dbReference>
<evidence type="ECO:0000259" key="4">
    <source>
        <dbReference type="Pfam" id="PF02449"/>
    </source>
</evidence>
<protein>
    <recommendedName>
        <fullName evidence="4">Glycoside hydrolase family 42 N-terminal domain-containing protein</fullName>
    </recommendedName>
</protein>
<dbReference type="RefSeq" id="WP_030003984.1">
    <property type="nucleotide sequence ID" value="NC_022549.1"/>
</dbReference>
<name>U4KM61_9MOLU</name>
<keyword evidence="1" id="KW-0378">Hydrolase</keyword>
<dbReference type="KEGG" id="abra:BN85300940"/>
<dbReference type="Pfam" id="PF02449">
    <property type="entry name" value="Glyco_hydro_42"/>
    <property type="match status" value="1"/>
</dbReference>
<evidence type="ECO:0000256" key="3">
    <source>
        <dbReference type="SAM" id="SignalP"/>
    </source>
</evidence>
<accession>U4KM61</accession>
<dbReference type="Proteomes" id="UP000032737">
    <property type="component" value="Chromosome"/>
</dbReference>
<keyword evidence="3" id="KW-0732">Signal</keyword>
<proteinExistence type="predicted"/>
<organism evidence="5 6">
    <name type="scientific">Acholeplasma brassicae</name>
    <dbReference type="NCBI Taxonomy" id="61635"/>
    <lineage>
        <taxon>Bacteria</taxon>
        <taxon>Bacillati</taxon>
        <taxon>Mycoplasmatota</taxon>
        <taxon>Mollicutes</taxon>
        <taxon>Acholeplasmatales</taxon>
        <taxon>Acholeplasmataceae</taxon>
        <taxon>Acholeplasma</taxon>
    </lineage>
</organism>
<evidence type="ECO:0000313" key="5">
    <source>
        <dbReference type="EMBL" id="CCV65115.1"/>
    </source>
</evidence>
<keyword evidence="2" id="KW-0326">Glycosidase</keyword>